<dbReference type="GO" id="GO:0009279">
    <property type="term" value="C:cell outer membrane"/>
    <property type="evidence" value="ECO:0007669"/>
    <property type="project" value="UniProtKB-SubCell"/>
</dbReference>
<evidence type="ECO:0000313" key="10">
    <source>
        <dbReference type="Proteomes" id="UP000322981"/>
    </source>
</evidence>
<feature type="chain" id="PRO_5024320605" evidence="8">
    <location>
        <begin position="29"/>
        <end position="438"/>
    </location>
</feature>
<keyword evidence="3" id="KW-1134">Transmembrane beta strand</keyword>
<feature type="signal peptide" evidence="8">
    <location>
        <begin position="1"/>
        <end position="28"/>
    </location>
</feature>
<keyword evidence="7" id="KW-0998">Cell outer membrane</keyword>
<dbReference type="PANTHER" id="PTHR35093:SF8">
    <property type="entry name" value="OUTER MEMBRANE PROTEIN NMB0088-RELATED"/>
    <property type="match status" value="1"/>
</dbReference>
<reference evidence="9 10" key="1">
    <citation type="submission" date="2019-09" db="EMBL/GenBank/DDBJ databases">
        <title>Whole-genome sequence of the purple sulfur bacterium Thiohalocapsa marina DSM 19078.</title>
        <authorList>
            <person name="Kyndt J.A."/>
            <person name="Meyer T.E."/>
        </authorList>
    </citation>
    <scope>NUCLEOTIDE SEQUENCE [LARGE SCALE GENOMIC DNA]</scope>
    <source>
        <strain evidence="9 10">DSM 19078</strain>
    </source>
</reference>
<dbReference type="EMBL" id="VWXX01000023">
    <property type="protein sequence ID" value="KAA6184164.1"/>
    <property type="molecule type" value="Genomic_DNA"/>
</dbReference>
<dbReference type="GO" id="GO:0015483">
    <property type="term" value="F:long-chain fatty acid transporting porin activity"/>
    <property type="evidence" value="ECO:0007669"/>
    <property type="project" value="TreeGrafter"/>
</dbReference>
<comment type="subcellular location">
    <subcellularLocation>
        <location evidence="1">Cell outer membrane</location>
        <topology evidence="1">Multi-pass membrane protein</topology>
    </subcellularLocation>
</comment>
<evidence type="ECO:0000256" key="2">
    <source>
        <dbReference type="ARBA" id="ARBA00008163"/>
    </source>
</evidence>
<proteinExistence type="inferred from homology"/>
<dbReference type="AlphaFoldDB" id="A0A5M8FI83"/>
<protein>
    <submittedName>
        <fullName evidence="9">Porin</fullName>
    </submittedName>
</protein>
<evidence type="ECO:0000256" key="3">
    <source>
        <dbReference type="ARBA" id="ARBA00022452"/>
    </source>
</evidence>
<dbReference type="Pfam" id="PF03349">
    <property type="entry name" value="Toluene_X"/>
    <property type="match status" value="2"/>
</dbReference>
<dbReference type="OrthoDB" id="19849at2"/>
<dbReference type="SUPFAM" id="SSF56935">
    <property type="entry name" value="Porins"/>
    <property type="match status" value="1"/>
</dbReference>
<name>A0A5M8FI83_9GAMM</name>
<accession>A0A5M8FI83</accession>
<keyword evidence="10" id="KW-1185">Reference proteome</keyword>
<keyword evidence="4" id="KW-0812">Transmembrane</keyword>
<keyword evidence="6" id="KW-0472">Membrane</keyword>
<dbReference type="InterPro" id="IPR006311">
    <property type="entry name" value="TAT_signal"/>
</dbReference>
<evidence type="ECO:0000313" key="9">
    <source>
        <dbReference type="EMBL" id="KAA6184164.1"/>
    </source>
</evidence>
<evidence type="ECO:0000256" key="8">
    <source>
        <dbReference type="SAM" id="SignalP"/>
    </source>
</evidence>
<sequence>MTTHRRFRRAALPAALLTALAAGPAAQASGFAVPESSVAGLGTANAMVANPDEIGAFVYNPAAMAFHDQSSLAVGALMIGPDFSVRTDSGSHDSAGADWLAAPMLQAALRINDQWSVGLGVTAPFGLETRWETGTFPALTNSAPLPSPPFPAGNTIPLSPQPTASELEIVDINPTATYRVNQHLALSAGADIYWGKSAQLNSSITQLEGDGTGLGFNVSALYVKDALSLGINFHSAATVELDGTYSVLDSNLVATQFSAPSQSGELDLDLPWRLQLGIRYEVTPQLAVEVDWTRTGWSEFKEIKVIGDLNGDTIVQDTNDWSDANAYRLGATYQLTDQTQLRFGYSYDETGQEDDYFSPRIPDNDRHLFSLGVSHALQDGWQVEAGYMYVMISERDVRGSRPYAGAGPEINGTDAVAGKYEAHAHLVGLEVSKRFDLF</sequence>
<dbReference type="InterPro" id="IPR005017">
    <property type="entry name" value="OMPP1/FadL/TodX"/>
</dbReference>
<dbReference type="PROSITE" id="PS51318">
    <property type="entry name" value="TAT"/>
    <property type="match status" value="1"/>
</dbReference>
<comment type="similarity">
    <text evidence="2">Belongs to the OmpP1/FadL family.</text>
</comment>
<organism evidence="9 10">
    <name type="scientific">Thiohalocapsa marina</name>
    <dbReference type="NCBI Taxonomy" id="424902"/>
    <lineage>
        <taxon>Bacteria</taxon>
        <taxon>Pseudomonadati</taxon>
        <taxon>Pseudomonadota</taxon>
        <taxon>Gammaproteobacteria</taxon>
        <taxon>Chromatiales</taxon>
        <taxon>Chromatiaceae</taxon>
        <taxon>Thiohalocapsa</taxon>
    </lineage>
</organism>
<evidence type="ECO:0000256" key="1">
    <source>
        <dbReference type="ARBA" id="ARBA00004571"/>
    </source>
</evidence>
<keyword evidence="5 8" id="KW-0732">Signal</keyword>
<gene>
    <name evidence="9" type="ORF">F2Q65_13310</name>
</gene>
<evidence type="ECO:0000256" key="5">
    <source>
        <dbReference type="ARBA" id="ARBA00022729"/>
    </source>
</evidence>
<comment type="caution">
    <text evidence="9">The sequence shown here is derived from an EMBL/GenBank/DDBJ whole genome shotgun (WGS) entry which is preliminary data.</text>
</comment>
<dbReference type="Proteomes" id="UP000322981">
    <property type="component" value="Unassembled WGS sequence"/>
</dbReference>
<dbReference type="PANTHER" id="PTHR35093">
    <property type="entry name" value="OUTER MEMBRANE PROTEIN NMB0088-RELATED"/>
    <property type="match status" value="1"/>
</dbReference>
<dbReference type="Gene3D" id="2.40.160.60">
    <property type="entry name" value="Outer membrane protein transport protein (OMPP1/FadL/TodX)"/>
    <property type="match status" value="1"/>
</dbReference>
<evidence type="ECO:0000256" key="4">
    <source>
        <dbReference type="ARBA" id="ARBA00022692"/>
    </source>
</evidence>
<evidence type="ECO:0000256" key="7">
    <source>
        <dbReference type="ARBA" id="ARBA00023237"/>
    </source>
</evidence>
<evidence type="ECO:0000256" key="6">
    <source>
        <dbReference type="ARBA" id="ARBA00023136"/>
    </source>
</evidence>
<dbReference type="RefSeq" id="WP_150093900.1">
    <property type="nucleotide sequence ID" value="NZ_JBFUOH010000105.1"/>
</dbReference>